<feature type="transmembrane region" description="Helical" evidence="1">
    <location>
        <begin position="6"/>
        <end position="33"/>
    </location>
</feature>
<feature type="transmembrane region" description="Helical" evidence="1">
    <location>
        <begin position="78"/>
        <end position="103"/>
    </location>
</feature>
<accession>A0A5C3KYE6</accession>
<proteinExistence type="predicted"/>
<keyword evidence="3" id="KW-1185">Reference proteome</keyword>
<feature type="transmembrane region" description="Helical" evidence="1">
    <location>
        <begin position="169"/>
        <end position="190"/>
    </location>
</feature>
<evidence type="ECO:0000313" key="3">
    <source>
        <dbReference type="Proteomes" id="UP000307440"/>
    </source>
</evidence>
<organism evidence="2 3">
    <name type="scientific">Coprinopsis marcescibilis</name>
    <name type="common">Agaric fungus</name>
    <name type="synonym">Psathyrella marcescibilis</name>
    <dbReference type="NCBI Taxonomy" id="230819"/>
    <lineage>
        <taxon>Eukaryota</taxon>
        <taxon>Fungi</taxon>
        <taxon>Dikarya</taxon>
        <taxon>Basidiomycota</taxon>
        <taxon>Agaricomycotina</taxon>
        <taxon>Agaricomycetes</taxon>
        <taxon>Agaricomycetidae</taxon>
        <taxon>Agaricales</taxon>
        <taxon>Agaricineae</taxon>
        <taxon>Psathyrellaceae</taxon>
        <taxon>Coprinopsis</taxon>
    </lineage>
</organism>
<dbReference type="Proteomes" id="UP000307440">
    <property type="component" value="Unassembled WGS sequence"/>
</dbReference>
<keyword evidence="1" id="KW-0472">Membrane</keyword>
<keyword evidence="1" id="KW-0812">Transmembrane</keyword>
<feature type="transmembrane region" description="Helical" evidence="1">
    <location>
        <begin position="40"/>
        <end position="58"/>
    </location>
</feature>
<protein>
    <recommendedName>
        <fullName evidence="4">G-protein coupled receptors family 2 profile 2 domain-containing protein</fullName>
    </recommendedName>
</protein>
<dbReference type="EMBL" id="ML210187">
    <property type="protein sequence ID" value="TFK25327.1"/>
    <property type="molecule type" value="Genomic_DNA"/>
</dbReference>
<name>A0A5C3KYE6_COPMA</name>
<keyword evidence="1" id="KW-1133">Transmembrane helix</keyword>
<reference evidence="2 3" key="1">
    <citation type="journal article" date="2019" name="Nat. Ecol. Evol.">
        <title>Megaphylogeny resolves global patterns of mushroom evolution.</title>
        <authorList>
            <person name="Varga T."/>
            <person name="Krizsan K."/>
            <person name="Foldi C."/>
            <person name="Dima B."/>
            <person name="Sanchez-Garcia M."/>
            <person name="Sanchez-Ramirez S."/>
            <person name="Szollosi G.J."/>
            <person name="Szarkandi J.G."/>
            <person name="Papp V."/>
            <person name="Albert L."/>
            <person name="Andreopoulos W."/>
            <person name="Angelini C."/>
            <person name="Antonin V."/>
            <person name="Barry K.W."/>
            <person name="Bougher N.L."/>
            <person name="Buchanan P."/>
            <person name="Buyck B."/>
            <person name="Bense V."/>
            <person name="Catcheside P."/>
            <person name="Chovatia M."/>
            <person name="Cooper J."/>
            <person name="Damon W."/>
            <person name="Desjardin D."/>
            <person name="Finy P."/>
            <person name="Geml J."/>
            <person name="Haridas S."/>
            <person name="Hughes K."/>
            <person name="Justo A."/>
            <person name="Karasinski D."/>
            <person name="Kautmanova I."/>
            <person name="Kiss B."/>
            <person name="Kocsube S."/>
            <person name="Kotiranta H."/>
            <person name="LaButti K.M."/>
            <person name="Lechner B.E."/>
            <person name="Liimatainen K."/>
            <person name="Lipzen A."/>
            <person name="Lukacs Z."/>
            <person name="Mihaltcheva S."/>
            <person name="Morgado L.N."/>
            <person name="Niskanen T."/>
            <person name="Noordeloos M.E."/>
            <person name="Ohm R.A."/>
            <person name="Ortiz-Santana B."/>
            <person name="Ovrebo C."/>
            <person name="Racz N."/>
            <person name="Riley R."/>
            <person name="Savchenko A."/>
            <person name="Shiryaev A."/>
            <person name="Soop K."/>
            <person name="Spirin V."/>
            <person name="Szebenyi C."/>
            <person name="Tomsovsky M."/>
            <person name="Tulloss R.E."/>
            <person name="Uehling J."/>
            <person name="Grigoriev I.V."/>
            <person name="Vagvolgyi C."/>
            <person name="Papp T."/>
            <person name="Martin F.M."/>
            <person name="Miettinen O."/>
            <person name="Hibbett D.S."/>
            <person name="Nagy L.G."/>
        </authorList>
    </citation>
    <scope>NUCLEOTIDE SEQUENCE [LARGE SCALE GENOMIC DNA]</scope>
    <source>
        <strain evidence="2 3">CBS 121175</strain>
    </source>
</reference>
<dbReference type="AlphaFoldDB" id="A0A5C3KYE6"/>
<dbReference type="OrthoDB" id="2988301at2759"/>
<dbReference type="STRING" id="230819.A0A5C3KYE6"/>
<feature type="transmembrane region" description="Helical" evidence="1">
    <location>
        <begin position="115"/>
        <end position="141"/>
    </location>
</feature>
<evidence type="ECO:0008006" key="4">
    <source>
        <dbReference type="Google" id="ProtNLM"/>
    </source>
</evidence>
<evidence type="ECO:0000313" key="2">
    <source>
        <dbReference type="EMBL" id="TFK25327.1"/>
    </source>
</evidence>
<gene>
    <name evidence="2" type="ORF">FA15DRAFT_590696</name>
</gene>
<evidence type="ECO:0000256" key="1">
    <source>
        <dbReference type="SAM" id="Phobius"/>
    </source>
</evidence>
<feature type="transmembrane region" description="Helical" evidence="1">
    <location>
        <begin position="210"/>
        <end position="229"/>
    </location>
</feature>
<sequence>METSVGLVHVFVILHMMGCFAFVLMVFSALAFPKVKRHPIWYNFCLAWVVFSLSYALLSFGGQQFSTPSRSLCITQAALVYAAPFLSGCASLALVGQLLFKILSALSYVTAPQTYTIYNVAAIGFPWIAWISTLLGIILHVRNDDSRVALSPNATFCVVLRSPIPRLTAVSSVVFSVAMLCLEGAIICMLYRNRAIKDILNQSNAMAFRVTIYTGAAVIATGYIAASTFKIQERTIDILLLRYRAATAFAATNQRGAVFDVIVALSTC</sequence>